<keyword evidence="3" id="KW-1185">Reference proteome</keyword>
<dbReference type="Proteomes" id="UP000009328">
    <property type="component" value="Unassembled WGS sequence"/>
</dbReference>
<dbReference type="EMBL" id="CAIF01000080">
    <property type="protein sequence ID" value="CCH43487.1"/>
    <property type="molecule type" value="Genomic_DNA"/>
</dbReference>
<proteinExistence type="predicted"/>
<name>K0KMQ2_WICCF</name>
<gene>
    <name evidence="2" type="ORF">BN7_3037</name>
</gene>
<comment type="caution">
    <text evidence="2">The sequence shown here is derived from an EMBL/GenBank/DDBJ whole genome shotgun (WGS) entry which is preliminary data.</text>
</comment>
<evidence type="ECO:0000256" key="1">
    <source>
        <dbReference type="SAM" id="Coils"/>
    </source>
</evidence>
<feature type="coiled-coil region" evidence="1">
    <location>
        <begin position="109"/>
        <end position="143"/>
    </location>
</feature>
<dbReference type="HOGENOM" id="CLU_963787_0_0_1"/>
<evidence type="ECO:0000313" key="2">
    <source>
        <dbReference type="EMBL" id="CCH43487.1"/>
    </source>
</evidence>
<dbReference type="AlphaFoldDB" id="K0KMQ2"/>
<evidence type="ECO:0000313" key="3">
    <source>
        <dbReference type="Proteomes" id="UP000009328"/>
    </source>
</evidence>
<accession>K0KMQ2</accession>
<protein>
    <submittedName>
        <fullName evidence="2">Tetratricopeptide repeat protein</fullName>
    </submittedName>
</protein>
<reference evidence="2 3" key="1">
    <citation type="journal article" date="2012" name="Eukaryot. Cell">
        <title>Draft genome sequence of Wickerhamomyces ciferrii NRRL Y-1031 F-60-10.</title>
        <authorList>
            <person name="Schneider J."/>
            <person name="Andrea H."/>
            <person name="Blom J."/>
            <person name="Jaenicke S."/>
            <person name="Ruckert C."/>
            <person name="Schorsch C."/>
            <person name="Szczepanowski R."/>
            <person name="Farwick M."/>
            <person name="Goesmann A."/>
            <person name="Puhler A."/>
            <person name="Schaffer S."/>
            <person name="Tauch A."/>
            <person name="Kohler T."/>
            <person name="Brinkrolf K."/>
        </authorList>
    </citation>
    <scope>NUCLEOTIDE SEQUENCE [LARGE SCALE GENOMIC DNA]</scope>
    <source>
        <strain evidence="3">ATCC 14091 / BCRC 22168 / CBS 111 / JCM 3599 / NBRC 0793 / NRRL Y-1031 F-60-10</strain>
    </source>
</reference>
<sequence length="289" mass="33865">MSLPENYILQSESLEPFNKAVAELQSISNENKQLKNSIVGEVDGLINQLNKGHTDHSEVINKLNLFIKQFDDTYEPIVTNEENQKEQKIDSIGKNEDDYEGDDETQAQLLQQNAKLKEILNQKLKYNQELDEFSQEYQQAIDKVMWDIRDTKSKNDEFKFKNFQRINKQIEEYQREEFEIFEKLVYNNHILSKLSQILVKFSKSIIDDDYTNEVEISKHLSTLERLKYEILEDKSIHHREVLQKSQWAQRAKNKKNFIPSSSNSSLSDQEFPSLGETHMTGVLNPSNVL</sequence>
<keyword evidence="1" id="KW-0175">Coiled coil</keyword>
<dbReference type="InParanoid" id="K0KMQ2"/>
<organism evidence="2 3">
    <name type="scientific">Wickerhamomyces ciferrii (strain ATCC 14091 / BCRC 22168 / CBS 111 / JCM 3599 / NBRC 0793 / NRRL Y-1031 F-60-10)</name>
    <name type="common">Yeast</name>
    <name type="synonym">Pichia ciferrii</name>
    <dbReference type="NCBI Taxonomy" id="1206466"/>
    <lineage>
        <taxon>Eukaryota</taxon>
        <taxon>Fungi</taxon>
        <taxon>Dikarya</taxon>
        <taxon>Ascomycota</taxon>
        <taxon>Saccharomycotina</taxon>
        <taxon>Saccharomycetes</taxon>
        <taxon>Phaffomycetales</taxon>
        <taxon>Wickerhamomycetaceae</taxon>
        <taxon>Wickerhamomyces</taxon>
    </lineage>
</organism>